<dbReference type="eggNOG" id="ENOG50309P1">
    <property type="taxonomic scope" value="Bacteria"/>
</dbReference>
<evidence type="ECO:0000313" key="3">
    <source>
        <dbReference type="Proteomes" id="UP000009311"/>
    </source>
</evidence>
<feature type="signal peptide" evidence="1">
    <location>
        <begin position="1"/>
        <end position="29"/>
    </location>
</feature>
<dbReference type="EMBL" id="CAKD01000010">
    <property type="protein sequence ID" value="CCI84730.1"/>
    <property type="molecule type" value="Genomic_DNA"/>
</dbReference>
<dbReference type="AlphaFoldDB" id="I7JXK8"/>
<accession>I7JXK8</accession>
<keyword evidence="1" id="KW-0732">Signal</keyword>
<evidence type="ECO:0008006" key="4">
    <source>
        <dbReference type="Google" id="ProtNLM"/>
    </source>
</evidence>
<sequence length="246" mass="28341">MLAKRRIHVLMSVFLAAVLFVVTAEHASAAESDTVKLYLNHNTYVYNNKGKRLYGKGNYIKKNIVITAPGKLEKTNSVKRYYIMKRSDEGTVSNYKTPTFTYLYWLPYTIIKNIEYYKTGPNRYIKCMNVKAIYTEALPSPYSHKARLLATNQETVITRDPKEINQKHIYALTKVANNRVEDAIILPKNKKLVVDDTVGFDNLIGTAYHIKNTNYYVKAFDVVRKPRHLVFSHPLKSFVDGITTVY</sequence>
<organism evidence="2 3">
    <name type="scientific">Lactobacillus pasteurii DSM 23907 = CRBIP 24.76</name>
    <dbReference type="NCBI Taxonomy" id="1423790"/>
    <lineage>
        <taxon>Bacteria</taxon>
        <taxon>Bacillati</taxon>
        <taxon>Bacillota</taxon>
        <taxon>Bacilli</taxon>
        <taxon>Lactobacillales</taxon>
        <taxon>Lactobacillaceae</taxon>
        <taxon>Lactobacillus</taxon>
    </lineage>
</organism>
<gene>
    <name evidence="2" type="ORF">BN53_01205</name>
</gene>
<dbReference type="PATRIC" id="fig|1423790.3.peg.1643"/>
<reference evidence="2 3" key="1">
    <citation type="submission" date="2012-06" db="EMBL/GenBank/DDBJ databases">
        <title>Draft Genome Sequence of Lactobacillus pasteurii CRBIP 24.76T.</title>
        <authorList>
            <person name="Cousin S."/>
            <person name="Bouchier C."/>
            <person name="Loux V."/>
            <person name="Ma L."/>
            <person name="Creno S."/>
            <person name="Bizet C."/>
            <person name="Clermont D."/>
        </authorList>
    </citation>
    <scope>NUCLEOTIDE SEQUENCE [LARGE SCALE GENOMIC DNA]</scope>
    <source>
        <strain evidence="3">CRBIP 24.76T</strain>
    </source>
</reference>
<protein>
    <recommendedName>
        <fullName evidence="4">Surface layer protein A domain-containing protein</fullName>
    </recommendedName>
</protein>
<evidence type="ECO:0000256" key="1">
    <source>
        <dbReference type="SAM" id="SignalP"/>
    </source>
</evidence>
<dbReference type="Proteomes" id="UP000009311">
    <property type="component" value="Unassembled WGS sequence"/>
</dbReference>
<proteinExistence type="predicted"/>
<feature type="chain" id="PRO_5009961843" description="Surface layer protein A domain-containing protein" evidence="1">
    <location>
        <begin position="30"/>
        <end position="246"/>
    </location>
</feature>
<evidence type="ECO:0000313" key="2">
    <source>
        <dbReference type="EMBL" id="CCI84730.1"/>
    </source>
</evidence>
<comment type="caution">
    <text evidence="2">The sequence shown here is derived from an EMBL/GenBank/DDBJ whole genome shotgun (WGS) entry which is preliminary data.</text>
</comment>
<keyword evidence="3" id="KW-1185">Reference proteome</keyword>
<name>I7JXK8_9LACO</name>
<dbReference type="RefSeq" id="WP_009559284.1">
    <property type="nucleotide sequence ID" value="NZ_AYZN01000006.1"/>
</dbReference>